<dbReference type="EMBL" id="JASOOE010000005">
    <property type="protein sequence ID" value="MDK7187044.1"/>
    <property type="molecule type" value="Genomic_DNA"/>
</dbReference>
<comment type="caution">
    <text evidence="2">The sequence shown here is derived from an EMBL/GenBank/DDBJ whole genome shotgun (WGS) entry which is preliminary data.</text>
</comment>
<sequence length="148" mass="17405">MNIRQVDEAIRLIPYYRNDAVSLAWYQDIEICRQVDNQEEPYDLDQLHRMYDYLCSHGQCYYTEYQGSLVGDVSLCEDGEVAIVICKDYQNQGIGRRCIQAMIQLANEQGLPAVKARIYRFNQHSRYLFESLGFVKIAEEWYQLDLPS</sequence>
<dbReference type="PROSITE" id="PS51186">
    <property type="entry name" value="GNAT"/>
    <property type="match status" value="1"/>
</dbReference>
<reference evidence="2" key="1">
    <citation type="submission" date="2023-05" db="EMBL/GenBank/DDBJ databases">
        <title>Cataloging the Phylogenetic Diversity of Human Bladder Bacteria.</title>
        <authorList>
            <person name="Du J."/>
        </authorList>
    </citation>
    <scope>NUCLEOTIDE SEQUENCE</scope>
    <source>
        <strain evidence="2">UMB1231</strain>
    </source>
</reference>
<dbReference type="Proteomes" id="UP001229251">
    <property type="component" value="Unassembled WGS sequence"/>
</dbReference>
<dbReference type="AlphaFoldDB" id="A0AAJ1Q5B9"/>
<feature type="domain" description="N-acetyltransferase" evidence="1">
    <location>
        <begin position="1"/>
        <end position="148"/>
    </location>
</feature>
<organism evidence="2 3">
    <name type="scientific">Facklamia hominis</name>
    <dbReference type="NCBI Taxonomy" id="178214"/>
    <lineage>
        <taxon>Bacteria</taxon>
        <taxon>Bacillati</taxon>
        <taxon>Bacillota</taxon>
        <taxon>Bacilli</taxon>
        <taxon>Lactobacillales</taxon>
        <taxon>Aerococcaceae</taxon>
        <taxon>Facklamia</taxon>
    </lineage>
</organism>
<dbReference type="GO" id="GO:0016747">
    <property type="term" value="F:acyltransferase activity, transferring groups other than amino-acyl groups"/>
    <property type="evidence" value="ECO:0007669"/>
    <property type="project" value="InterPro"/>
</dbReference>
<accession>A0AAJ1Q5B9</accession>
<dbReference type="InterPro" id="IPR000182">
    <property type="entry name" value="GNAT_dom"/>
</dbReference>
<proteinExistence type="predicted"/>
<evidence type="ECO:0000313" key="3">
    <source>
        <dbReference type="Proteomes" id="UP001229251"/>
    </source>
</evidence>
<evidence type="ECO:0000313" key="2">
    <source>
        <dbReference type="EMBL" id="MDK7187044.1"/>
    </source>
</evidence>
<dbReference type="PANTHER" id="PTHR43415:SF3">
    <property type="entry name" value="GNAT-FAMILY ACETYLTRANSFERASE"/>
    <property type="match status" value="1"/>
</dbReference>
<dbReference type="Pfam" id="PF00583">
    <property type="entry name" value="Acetyltransf_1"/>
    <property type="match status" value="1"/>
</dbReference>
<protein>
    <submittedName>
        <fullName evidence="2">GNAT family N-acetyltransferase</fullName>
    </submittedName>
</protein>
<evidence type="ECO:0000259" key="1">
    <source>
        <dbReference type="PROSITE" id="PS51186"/>
    </source>
</evidence>
<name>A0AAJ1Q5B9_9LACT</name>
<dbReference type="InterPro" id="IPR016181">
    <property type="entry name" value="Acyl_CoA_acyltransferase"/>
</dbReference>
<dbReference type="CDD" id="cd04301">
    <property type="entry name" value="NAT_SF"/>
    <property type="match status" value="1"/>
</dbReference>
<dbReference type="SUPFAM" id="SSF55729">
    <property type="entry name" value="Acyl-CoA N-acyltransferases (Nat)"/>
    <property type="match status" value="1"/>
</dbReference>
<dbReference type="PANTHER" id="PTHR43415">
    <property type="entry name" value="SPERMIDINE N(1)-ACETYLTRANSFERASE"/>
    <property type="match status" value="1"/>
</dbReference>
<dbReference type="RefSeq" id="WP_285065552.1">
    <property type="nucleotide sequence ID" value="NZ_JASOOE010000005.1"/>
</dbReference>
<dbReference type="Gene3D" id="3.40.630.30">
    <property type="match status" value="1"/>
</dbReference>
<gene>
    <name evidence="2" type="ORF">QP433_03530</name>
</gene>